<proteinExistence type="predicted"/>
<dbReference type="Pfam" id="PF13614">
    <property type="entry name" value="AAA_31"/>
    <property type="match status" value="1"/>
</dbReference>
<sequence length="196" mass="22055">MLEVLVAGRIQADKIQLTPSKFWIIPSTPSLANVDIALTQTGKEYRLKEALADLISYDFVVIDTPPSLNIITINALTASDYAVIPAQADIFSLQGITQLSQTIETVKRYTNKDLKVIGIVLTKHNTRSILSRDLQKVITDTAIQLQTKVYAQYVREAVAVREAQAMKKDIFNYNHKSNATKDYDALMKQIWKDINQ</sequence>
<dbReference type="AlphaFoldDB" id="D2U011"/>
<accession>D2U011</accession>
<dbReference type="PANTHER" id="PTHR13696">
    <property type="entry name" value="P-LOOP CONTAINING NUCLEOSIDE TRIPHOSPHATE HYDROLASE"/>
    <property type="match status" value="1"/>
</dbReference>
<evidence type="ECO:0000259" key="1">
    <source>
        <dbReference type="Pfam" id="PF13614"/>
    </source>
</evidence>
<dbReference type="InterPro" id="IPR025669">
    <property type="entry name" value="AAA_dom"/>
</dbReference>
<reference evidence="2" key="1">
    <citation type="journal article" date="2010" name="Insect Mol. Biol.">
        <title>The draft genome sequence of Arsenophonus nasoniae, son-killer bacterium of Nasonia vitripennis, reveals genes associated with virulence and symbiosis.</title>
        <authorList>
            <person name="Wilkes T."/>
            <person name="Darby A.C."/>
            <person name="Choi J."/>
            <person name="Colborne J.K."/>
            <person name="Werren J.H."/>
            <person name="Hurst G.D.D."/>
        </authorList>
    </citation>
    <scope>NUCLEOTIDE SEQUENCE</scope>
</reference>
<dbReference type="SUPFAM" id="SSF52540">
    <property type="entry name" value="P-loop containing nucleoside triphosphate hydrolases"/>
    <property type="match status" value="1"/>
</dbReference>
<dbReference type="Gene3D" id="3.40.50.300">
    <property type="entry name" value="P-loop containing nucleotide triphosphate hydrolases"/>
    <property type="match status" value="1"/>
</dbReference>
<dbReference type="CDD" id="cd02042">
    <property type="entry name" value="ParAB_family"/>
    <property type="match status" value="1"/>
</dbReference>
<dbReference type="EMBL" id="FN545196">
    <property type="protein sequence ID" value="CBA73533.1"/>
    <property type="molecule type" value="Genomic_DNA"/>
</dbReference>
<organism evidence="2">
    <name type="scientific">Arsenophonus nasoniae</name>
    <name type="common">son-killer infecting Nasonia vitripennis</name>
    <dbReference type="NCBI Taxonomy" id="638"/>
    <lineage>
        <taxon>Bacteria</taxon>
        <taxon>Pseudomonadati</taxon>
        <taxon>Pseudomonadota</taxon>
        <taxon>Gammaproteobacteria</taxon>
        <taxon>Enterobacterales</taxon>
        <taxon>Morganellaceae</taxon>
        <taxon>Arsenophonus</taxon>
    </lineage>
</organism>
<dbReference type="InterPro" id="IPR027417">
    <property type="entry name" value="P-loop_NTPase"/>
</dbReference>
<evidence type="ECO:0000313" key="2">
    <source>
        <dbReference type="EMBL" id="CBA73533.1"/>
    </source>
</evidence>
<dbReference type="PANTHER" id="PTHR13696:SF52">
    <property type="entry name" value="PARA FAMILY PROTEIN CT_582"/>
    <property type="match status" value="1"/>
</dbReference>
<dbReference type="InterPro" id="IPR050678">
    <property type="entry name" value="DNA_Partitioning_ATPase"/>
</dbReference>
<feature type="domain" description="AAA" evidence="1">
    <location>
        <begin position="17"/>
        <end position="116"/>
    </location>
</feature>
<protein>
    <submittedName>
        <fullName evidence="2">Chromosome-partitioning ATPase ParA</fullName>
    </submittedName>
</protein>
<gene>
    <name evidence="2" type="primary">parA</name>
    <name evidence="2" type="ORF">ARN_18070</name>
</gene>
<name>D2U011_9GAMM</name>